<dbReference type="Proteomes" id="UP000887574">
    <property type="component" value="Unplaced"/>
</dbReference>
<dbReference type="PROSITE" id="PS01010">
    <property type="entry name" value="CRISP_2"/>
    <property type="match status" value="1"/>
</dbReference>
<protein>
    <submittedName>
        <fullName evidence="2">SCP domain-containing protein</fullName>
    </submittedName>
</protein>
<dbReference type="SUPFAM" id="SSF55797">
    <property type="entry name" value="PR-1-like"/>
    <property type="match status" value="1"/>
</dbReference>
<dbReference type="InterPro" id="IPR018244">
    <property type="entry name" value="Allrgn_V5/Tpx1_CS"/>
</dbReference>
<organism evidence="1 2">
    <name type="scientific">Ditylenchus dipsaci</name>
    <dbReference type="NCBI Taxonomy" id="166011"/>
    <lineage>
        <taxon>Eukaryota</taxon>
        <taxon>Metazoa</taxon>
        <taxon>Ecdysozoa</taxon>
        <taxon>Nematoda</taxon>
        <taxon>Chromadorea</taxon>
        <taxon>Rhabditida</taxon>
        <taxon>Tylenchina</taxon>
        <taxon>Tylenchomorpha</taxon>
        <taxon>Sphaerularioidea</taxon>
        <taxon>Anguinidae</taxon>
        <taxon>Anguininae</taxon>
        <taxon>Ditylenchus</taxon>
    </lineage>
</organism>
<accession>A0A915EP88</accession>
<dbReference type="AlphaFoldDB" id="A0A915EP88"/>
<evidence type="ECO:0000313" key="1">
    <source>
        <dbReference type="Proteomes" id="UP000887574"/>
    </source>
</evidence>
<dbReference type="GO" id="GO:0005576">
    <property type="term" value="C:extracellular region"/>
    <property type="evidence" value="ECO:0007669"/>
    <property type="project" value="InterPro"/>
</dbReference>
<keyword evidence="1" id="KW-1185">Reference proteome</keyword>
<name>A0A915EP88_9BILA</name>
<dbReference type="InterPro" id="IPR035940">
    <property type="entry name" value="CAP_sf"/>
</dbReference>
<reference evidence="2" key="1">
    <citation type="submission" date="2022-11" db="UniProtKB">
        <authorList>
            <consortium name="WormBaseParasite"/>
        </authorList>
    </citation>
    <scope>IDENTIFICATION</scope>
</reference>
<dbReference type="Gene3D" id="3.40.33.10">
    <property type="entry name" value="CAP"/>
    <property type="match status" value="1"/>
</dbReference>
<evidence type="ECO:0000313" key="2">
    <source>
        <dbReference type="WBParaSite" id="jg8350"/>
    </source>
</evidence>
<sequence length="84" mass="9192">MLTPAYLPTPLTEITQARTFTTLQLKCKTWCPGKFTLVVCNYFPAGNYIGSSVYEKGSACSRDSECTTYSSSACDTISGLCFHN</sequence>
<dbReference type="WBParaSite" id="jg8350">
    <property type="protein sequence ID" value="jg8350"/>
    <property type="gene ID" value="jg8350"/>
</dbReference>
<proteinExistence type="predicted"/>